<dbReference type="AlphaFoldDB" id="M2Q965"/>
<accession>M2Q965</accession>
<dbReference type="EMBL" id="ANMG01000078">
    <property type="protein sequence ID" value="EMD23231.1"/>
    <property type="molecule type" value="Genomic_DNA"/>
</dbReference>
<evidence type="ECO:0000313" key="1">
    <source>
        <dbReference type="EMBL" id="EMD23231.1"/>
    </source>
</evidence>
<gene>
    <name evidence="1" type="ORF">C791_7471</name>
</gene>
<protein>
    <submittedName>
        <fullName evidence="1">Uncharacterized protein</fullName>
    </submittedName>
</protein>
<dbReference type="RefSeq" id="WP_005165823.1">
    <property type="nucleotide sequence ID" value="NZ_ANMG01000078.1"/>
</dbReference>
<evidence type="ECO:0000313" key="2">
    <source>
        <dbReference type="Proteomes" id="UP000014137"/>
    </source>
</evidence>
<dbReference type="Proteomes" id="UP000014137">
    <property type="component" value="Unassembled WGS sequence"/>
</dbReference>
<dbReference type="PATRIC" id="fig|1238180.3.peg.7073"/>
<comment type="caution">
    <text evidence="1">The sequence shown here is derived from an EMBL/GenBank/DDBJ whole genome shotgun (WGS) entry which is preliminary data.</text>
</comment>
<organism evidence="1 2">
    <name type="scientific">Amycolatopsis azurea DSM 43854</name>
    <dbReference type="NCBI Taxonomy" id="1238180"/>
    <lineage>
        <taxon>Bacteria</taxon>
        <taxon>Bacillati</taxon>
        <taxon>Actinomycetota</taxon>
        <taxon>Actinomycetes</taxon>
        <taxon>Pseudonocardiales</taxon>
        <taxon>Pseudonocardiaceae</taxon>
        <taxon>Amycolatopsis</taxon>
    </lineage>
</organism>
<reference evidence="1 2" key="1">
    <citation type="submission" date="2012-10" db="EMBL/GenBank/DDBJ databases">
        <title>Genome assembly of Amycolatopsis azurea DSM 43854.</title>
        <authorList>
            <person name="Khatri I."/>
            <person name="Kaur I."/>
            <person name="Subramanian S."/>
            <person name="Mayilraj S."/>
        </authorList>
    </citation>
    <scope>NUCLEOTIDE SEQUENCE [LARGE SCALE GENOMIC DNA]</scope>
    <source>
        <strain evidence="1 2">DSM 43854</strain>
    </source>
</reference>
<name>M2Q965_9PSEU</name>
<sequence>MTTPDPGQAAADLATMNYPEGADQKIRQYADLIGANGIIGLLDKLRVFVAGDLEKTLRLAEAFARESKLKHVAEIVNDAKLSLTAAWHGDAYDQFSLYSGMVVDSLNKGQVSITSLTKTMSAVAVTVISTYKNLLVTLGNCAVSLSALGGKVGILLGSALVPRWRHSRSRISSTRSIRPSRSSGMSASS</sequence>
<proteinExistence type="predicted"/>